<dbReference type="FunFam" id="3.40.120.10:FF:000001">
    <property type="entry name" value="Phosphoglucosamine mutase"/>
    <property type="match status" value="1"/>
</dbReference>
<dbReference type="InterPro" id="IPR005844">
    <property type="entry name" value="A-D-PHexomutase_a/b/a-I"/>
</dbReference>
<feature type="transmembrane region" description="Helical" evidence="11">
    <location>
        <begin position="6"/>
        <end position="25"/>
    </location>
</feature>
<gene>
    <name evidence="16" type="primary">algC</name>
    <name evidence="16" type="ORF">MGMO_125c00200</name>
</gene>
<keyword evidence="11" id="KW-0472">Membrane</keyword>
<dbReference type="InterPro" id="IPR005841">
    <property type="entry name" value="Alpha-D-phosphohexomutase_SF"/>
</dbReference>
<evidence type="ECO:0000259" key="15">
    <source>
        <dbReference type="Pfam" id="PF02880"/>
    </source>
</evidence>
<keyword evidence="11" id="KW-1133">Transmembrane helix</keyword>
<comment type="caution">
    <text evidence="16">The sequence shown here is derived from an EMBL/GenBank/DDBJ whole genome shotgun (WGS) entry which is preliminary data.</text>
</comment>
<evidence type="ECO:0000256" key="3">
    <source>
        <dbReference type="ARBA" id="ARBA00004699"/>
    </source>
</evidence>
<evidence type="ECO:0000256" key="5">
    <source>
        <dbReference type="ARBA" id="ARBA00012730"/>
    </source>
</evidence>
<sequence>MERLFLTLTCVALLMILIAGTGVYLSSKVVVAKAKDDAALSSAKGASQALTEQIKLLDAALDKMARDPDVIAAVTSTNPAALKTVAAKLEQHYPITGKLRLIPVGTIEADQVNVPRMGFGDIDMIKATFQENPLPEIQGDVGPDRHLAITHKIMRGNQVVGVILASLSFDFINQSLQDAGIESGYMEIRQGKLSLSSVGDKNDVDGGDLKQLKVSGTSWELYYLDPKGGILGQGAVIFSFIFIPLLIALSAFYITYRQFSVTLAQDLDRILQAFQDILSNRPKGSYPVTLMGMNALIASMVRYNREINQRGEKVRKNAVDDFELEGYFEDMGMPSSQLAGNVAATQPPANPATKVKQQEPTPETPKIDIPELTGIPQEIPQKDDPSAAIFRAYDIRGIVGQTLTKEIVYNIGRAVGSEAKELGCHTVVIGRDGRISSPTLAEALSNGVVSTGCNVLDIGMVPTPVLYFVVQHTDGRSGVMITGSHNPSEYNGLKMMIKGNTLAGDRIQELKKRIDNHAFVSGKGSIEQNGMFESEYIGTLCDDIQVARPMKIVLDCGNGVAGELAPVLFKNLGCEVIELFCEVDGNFPNHHPDPSKPENLAELISTVKHYGADLGIAFDGDGDRLGVVDSKGKIIWPDRQMMLFAKDVLAGKPGSEIIYDVKCSRHLPDQIVKYGGRPLMWKTGHSFMKAKLKETGAKLAGEMSGHIFFNDRWFGFDDALYSAARLLQILSEDPRPSSEVFADFPDSINTPELNVELAEGENVKFIKGMFAAAQFTGGKITDIDGMRIDFSDGWGLVRASNTTPSLVIRFEADSKVALENIQAQFRDLMRTVKPGIKLPF</sequence>
<evidence type="ECO:0000256" key="1">
    <source>
        <dbReference type="ARBA" id="ARBA00000586"/>
    </source>
</evidence>
<dbReference type="SUPFAM" id="SSF53738">
    <property type="entry name" value="Phosphoglucomutase, first 3 domains"/>
    <property type="match status" value="3"/>
</dbReference>
<feature type="domain" description="Alpha-D-phosphohexomutase alpha/beta/alpha" evidence="14">
    <location>
        <begin position="545"/>
        <end position="632"/>
    </location>
</feature>
<dbReference type="GO" id="GO:0000287">
    <property type="term" value="F:magnesium ion binding"/>
    <property type="evidence" value="ECO:0007669"/>
    <property type="project" value="InterPro"/>
</dbReference>
<evidence type="ECO:0000256" key="7">
    <source>
        <dbReference type="ARBA" id="ARBA00022723"/>
    </source>
</evidence>
<keyword evidence="8" id="KW-0460">Magnesium</keyword>
<dbReference type="Gene3D" id="3.30.310.50">
    <property type="entry name" value="Alpha-D-phosphohexomutase, C-terminal domain"/>
    <property type="match status" value="1"/>
</dbReference>
<organism evidence="16 17">
    <name type="scientific">Methyloglobulus morosus KoM1</name>
    <dbReference type="NCBI Taxonomy" id="1116472"/>
    <lineage>
        <taxon>Bacteria</taxon>
        <taxon>Pseudomonadati</taxon>
        <taxon>Pseudomonadota</taxon>
        <taxon>Gammaproteobacteria</taxon>
        <taxon>Methylococcales</taxon>
        <taxon>Methylococcaceae</taxon>
        <taxon>Methyloglobulus</taxon>
    </lineage>
</organism>
<keyword evidence="17" id="KW-1185">Reference proteome</keyword>
<dbReference type="PRINTS" id="PR00509">
    <property type="entry name" value="PGMPMM"/>
</dbReference>
<evidence type="ECO:0000259" key="12">
    <source>
        <dbReference type="Pfam" id="PF00408"/>
    </source>
</evidence>
<feature type="domain" description="Alpha-D-phosphohexomutase alpha/beta/alpha" evidence="15">
    <location>
        <begin position="637"/>
        <end position="744"/>
    </location>
</feature>
<keyword evidence="9 16" id="KW-0413">Isomerase</keyword>
<dbReference type="AlphaFoldDB" id="V5DRW4"/>
<dbReference type="PANTHER" id="PTHR43771">
    <property type="entry name" value="PHOSPHOMANNOMUTASE"/>
    <property type="match status" value="1"/>
</dbReference>
<dbReference type="GO" id="GO:0004615">
    <property type="term" value="F:phosphomannomutase activity"/>
    <property type="evidence" value="ECO:0007669"/>
    <property type="project" value="UniProtKB-EC"/>
</dbReference>
<dbReference type="SUPFAM" id="SSF55957">
    <property type="entry name" value="Phosphoglucomutase, C-terminal domain"/>
    <property type="match status" value="1"/>
</dbReference>
<evidence type="ECO:0000259" key="14">
    <source>
        <dbReference type="Pfam" id="PF02879"/>
    </source>
</evidence>
<comment type="catalytic activity">
    <reaction evidence="1">
        <text>alpha-D-mannose 1-phosphate = D-mannose 6-phosphate</text>
        <dbReference type="Rhea" id="RHEA:11140"/>
        <dbReference type="ChEBI" id="CHEBI:58409"/>
        <dbReference type="ChEBI" id="CHEBI:58735"/>
        <dbReference type="EC" id="5.4.2.8"/>
    </reaction>
</comment>
<keyword evidence="6" id="KW-0597">Phosphoprotein</keyword>
<dbReference type="EC" id="5.4.2.8" evidence="5"/>
<evidence type="ECO:0000256" key="4">
    <source>
        <dbReference type="ARBA" id="ARBA00010231"/>
    </source>
</evidence>
<feature type="domain" description="Alpha-D-phosphohexomutase C-terminal" evidence="12">
    <location>
        <begin position="752"/>
        <end position="827"/>
    </location>
</feature>
<dbReference type="PATRIC" id="fig|1116472.3.peg.3275"/>
<dbReference type="InterPro" id="IPR036900">
    <property type="entry name" value="A-D-PHexomutase_C_sf"/>
</dbReference>
<keyword evidence="7" id="KW-0479">Metal-binding</keyword>
<dbReference type="PANTHER" id="PTHR43771:SF2">
    <property type="entry name" value="PHOSPHOMANNOMUTASE_PHOSPHOGLUCOMUTASE"/>
    <property type="match status" value="1"/>
</dbReference>
<feature type="region of interest" description="Disordered" evidence="10">
    <location>
        <begin position="344"/>
        <end position="370"/>
    </location>
</feature>
<protein>
    <recommendedName>
        <fullName evidence="5">phosphomannomutase</fullName>
        <ecNumber evidence="5">5.4.2.8</ecNumber>
    </recommendedName>
</protein>
<evidence type="ECO:0000256" key="11">
    <source>
        <dbReference type="SAM" id="Phobius"/>
    </source>
</evidence>
<evidence type="ECO:0000256" key="9">
    <source>
        <dbReference type="ARBA" id="ARBA00023235"/>
    </source>
</evidence>
<evidence type="ECO:0000313" key="17">
    <source>
        <dbReference type="Proteomes" id="UP000017842"/>
    </source>
</evidence>
<dbReference type="CDD" id="cd03089">
    <property type="entry name" value="PMM_PGM"/>
    <property type="match status" value="1"/>
</dbReference>
<dbReference type="GO" id="GO:1901137">
    <property type="term" value="P:carbohydrate derivative biosynthetic process"/>
    <property type="evidence" value="ECO:0007669"/>
    <property type="project" value="UniProtKB-ARBA"/>
</dbReference>
<dbReference type="Pfam" id="PF02880">
    <property type="entry name" value="PGM_PMM_III"/>
    <property type="match status" value="1"/>
</dbReference>
<accession>V5DRW4</accession>
<keyword evidence="11" id="KW-0812">Transmembrane</keyword>
<dbReference type="InterPro" id="IPR005843">
    <property type="entry name" value="A-D-PHexomutase_C"/>
</dbReference>
<reference evidence="16 17" key="1">
    <citation type="journal article" date="2013" name="Genome Announc.">
        <title>Draft Genome Sequence of the Methanotrophic Gammaproteobacterium Methyloglobulus morosus DSM 22980 Strain KoM1.</title>
        <authorList>
            <person name="Poehlein A."/>
            <person name="Deutzmann J.S."/>
            <person name="Daniel R."/>
            <person name="Simeonova D.D."/>
        </authorList>
    </citation>
    <scope>NUCLEOTIDE SEQUENCE [LARGE SCALE GENOMIC DNA]</scope>
    <source>
        <strain evidence="16 17">KoM1</strain>
    </source>
</reference>
<comment type="pathway">
    <text evidence="3">Nucleotide-sugar biosynthesis; GDP-alpha-D-mannose biosynthesis; alpha-D-mannose 1-phosphate from D-fructose 6-phosphate: step 2/2.</text>
</comment>
<name>V5DRW4_9GAMM</name>
<dbReference type="PROSITE" id="PS00710">
    <property type="entry name" value="PGM_PMM"/>
    <property type="match status" value="1"/>
</dbReference>
<dbReference type="InterPro" id="IPR016066">
    <property type="entry name" value="A-D-PHexomutase_CS"/>
</dbReference>
<dbReference type="STRING" id="1116472.MGMO_125c00200"/>
<dbReference type="InterPro" id="IPR005846">
    <property type="entry name" value="A-D-PHexomutase_a/b/a-III"/>
</dbReference>
<evidence type="ECO:0000256" key="10">
    <source>
        <dbReference type="SAM" id="MobiDB-lite"/>
    </source>
</evidence>
<dbReference type="Gene3D" id="3.40.120.10">
    <property type="entry name" value="Alpha-D-Glucose-1,6-Bisphosphate, subunit A, domain 3"/>
    <property type="match status" value="3"/>
</dbReference>
<dbReference type="Pfam" id="PF00408">
    <property type="entry name" value="PGM_PMM_IV"/>
    <property type="match status" value="1"/>
</dbReference>
<dbReference type="Proteomes" id="UP000017842">
    <property type="component" value="Unassembled WGS sequence"/>
</dbReference>
<comment type="cofactor">
    <cofactor evidence="2">
        <name>Mg(2+)</name>
        <dbReference type="ChEBI" id="CHEBI:18420"/>
    </cofactor>
</comment>
<comment type="similarity">
    <text evidence="4">Belongs to the phosphohexose mutase family.</text>
</comment>
<dbReference type="EMBL" id="AYLO01000117">
    <property type="protein sequence ID" value="ESS70146.1"/>
    <property type="molecule type" value="Genomic_DNA"/>
</dbReference>
<dbReference type="Pfam" id="PF02878">
    <property type="entry name" value="PGM_PMM_I"/>
    <property type="match status" value="1"/>
</dbReference>
<dbReference type="eggNOG" id="COG1109">
    <property type="taxonomic scope" value="Bacteria"/>
</dbReference>
<evidence type="ECO:0000313" key="16">
    <source>
        <dbReference type="EMBL" id="ESS70146.1"/>
    </source>
</evidence>
<evidence type="ECO:0000256" key="2">
    <source>
        <dbReference type="ARBA" id="ARBA00001946"/>
    </source>
</evidence>
<dbReference type="InterPro" id="IPR016055">
    <property type="entry name" value="A-D-PHexomutase_a/b/a-I/II/III"/>
</dbReference>
<evidence type="ECO:0000256" key="8">
    <source>
        <dbReference type="ARBA" id="ARBA00022842"/>
    </source>
</evidence>
<feature type="domain" description="Alpha-D-phosphohexomutase alpha/beta/alpha" evidence="13">
    <location>
        <begin position="389"/>
        <end position="518"/>
    </location>
</feature>
<dbReference type="Pfam" id="PF02879">
    <property type="entry name" value="PGM_PMM_II"/>
    <property type="match status" value="1"/>
</dbReference>
<proteinExistence type="inferred from homology"/>
<dbReference type="GO" id="GO:0005975">
    <property type="term" value="P:carbohydrate metabolic process"/>
    <property type="evidence" value="ECO:0007669"/>
    <property type="project" value="InterPro"/>
</dbReference>
<dbReference type="InterPro" id="IPR005845">
    <property type="entry name" value="A-D-PHexomutase_a/b/a-II"/>
</dbReference>
<evidence type="ECO:0000259" key="13">
    <source>
        <dbReference type="Pfam" id="PF02878"/>
    </source>
</evidence>
<dbReference type="OrthoDB" id="9803322at2"/>
<evidence type="ECO:0000256" key="6">
    <source>
        <dbReference type="ARBA" id="ARBA00022553"/>
    </source>
</evidence>
<feature type="transmembrane region" description="Helical" evidence="11">
    <location>
        <begin position="235"/>
        <end position="256"/>
    </location>
</feature>